<dbReference type="NCBIfam" id="NF046089">
    <property type="entry name" value="CD3337_EF1877"/>
    <property type="match status" value="1"/>
</dbReference>
<reference evidence="3 4" key="1">
    <citation type="submission" date="2017-05" db="EMBL/GenBank/DDBJ databases">
        <title>Vagococcus spp. assemblies.</title>
        <authorList>
            <person name="Gulvik C.A."/>
        </authorList>
    </citation>
    <scope>NUCLEOTIDE SEQUENCE [LARGE SCALE GENOMIC DNA]</scope>
    <source>
        <strain evidence="3 4">CCUG 51432</strain>
    </source>
</reference>
<name>A0A430ARA0_9ENTE</name>
<feature type="region of interest" description="Disordered" evidence="1">
    <location>
        <begin position="481"/>
        <end position="518"/>
    </location>
</feature>
<dbReference type="EMBL" id="NGKA01000014">
    <property type="protein sequence ID" value="RSU10514.1"/>
    <property type="molecule type" value="Genomic_DNA"/>
</dbReference>
<feature type="compositionally biased region" description="Basic and acidic residues" evidence="1">
    <location>
        <begin position="612"/>
        <end position="628"/>
    </location>
</feature>
<evidence type="ECO:0000256" key="1">
    <source>
        <dbReference type="SAM" id="MobiDB-lite"/>
    </source>
</evidence>
<gene>
    <name evidence="3" type="ORF">CBF29_09475</name>
</gene>
<feature type="compositionally biased region" description="Basic and acidic residues" evidence="1">
    <location>
        <begin position="498"/>
        <end position="511"/>
    </location>
</feature>
<feature type="compositionally biased region" description="Low complexity" evidence="1">
    <location>
        <begin position="481"/>
        <end position="497"/>
    </location>
</feature>
<feature type="compositionally biased region" description="Polar residues" evidence="1">
    <location>
        <begin position="653"/>
        <end position="702"/>
    </location>
</feature>
<feature type="transmembrane region" description="Helical" evidence="2">
    <location>
        <begin position="317"/>
        <end position="339"/>
    </location>
</feature>
<accession>A0A430ARA0</accession>
<dbReference type="AlphaFoldDB" id="A0A430ARA0"/>
<feature type="transmembrane region" description="Helical" evidence="2">
    <location>
        <begin position="406"/>
        <end position="424"/>
    </location>
</feature>
<protein>
    <recommendedName>
        <fullName evidence="5">YtxH domain-containing protein</fullName>
    </recommendedName>
</protein>
<evidence type="ECO:0000313" key="3">
    <source>
        <dbReference type="EMBL" id="RSU10514.1"/>
    </source>
</evidence>
<feature type="transmembrane region" description="Helical" evidence="2">
    <location>
        <begin position="89"/>
        <end position="107"/>
    </location>
</feature>
<keyword evidence="2" id="KW-0812">Transmembrane</keyword>
<dbReference type="InterPro" id="IPR058112">
    <property type="entry name" value="CD3337_EF1877-like"/>
</dbReference>
<sequence length="712" mass="79445">MMVQKLKSNWTLKRLGKVAMTVALTLVIAILLLAMLGTVVQAAGLVDDTVNVANEYSKYPLGNYQLDFYVDNSWGWLPWNWSDGIGKQVMYGLYAITNFIWTISLYLSNATGYLIQEAYSLDFISDTADSIGKNMQTLAGVTTGGLSTDGFYVGFLLILILVLGVYVAYTGLIKRETTKAIHAIVNFVMVFVLSASFIAYAPDYIKKINDFSSDISQASLSLGTKIVLPHSDSQGKDSVDLIRDSLFSIQVQQPWLLLQYNNSDMESIGVERVGNLLSTSPDTNNGEDRENIVIEEIEDRNNTNLTITKTINRLGTVFFLFIFNIGISIFVFLLTGIMIFSQVLFIIYAMFLPVSFILSMIPSFDSMSKRAITKLFNTILTRAGITLIITTAFSISTMLYSLSVGYPFFLIAFLQIVVFAGIYFKLGDLMSMFSLQSNDSQNMGSRIMRKPRMLMHAQMHRLQRNLGRSMTALGVGSAISSASRKQGQSGSGSSARTQADHTRPDRQEKSTLGKRIGQTIGTVADTKDKIVDSAGNLKEQVQELPTNARYTIYQGKSKAKENVRDLTSSISQTRAEKSSGRKEQQEQRRQTIAERRSEMEQTKQQKQPASSIHERPVTKQTQSHEKQTTKQSTVQASRMEAQQEKQKRPTVKPVTSTSNVERQNTISQERIAQNPTVSTVQRPSTIQKVQSSTIKNRPSLKSATIKREPRKP</sequence>
<feature type="transmembrane region" description="Helical" evidence="2">
    <location>
        <begin position="345"/>
        <end position="367"/>
    </location>
</feature>
<keyword evidence="2" id="KW-0472">Membrane</keyword>
<evidence type="ECO:0000313" key="4">
    <source>
        <dbReference type="Proteomes" id="UP000287605"/>
    </source>
</evidence>
<feature type="transmembrane region" description="Helical" evidence="2">
    <location>
        <begin position="151"/>
        <end position="169"/>
    </location>
</feature>
<keyword evidence="4" id="KW-1185">Reference proteome</keyword>
<keyword evidence="2" id="KW-1133">Transmembrane helix</keyword>
<feature type="transmembrane region" description="Helical" evidence="2">
    <location>
        <begin position="181"/>
        <end position="201"/>
    </location>
</feature>
<dbReference type="RefSeq" id="WP_126809491.1">
    <property type="nucleotide sequence ID" value="NZ_NGKA01000014.1"/>
</dbReference>
<evidence type="ECO:0000256" key="2">
    <source>
        <dbReference type="SAM" id="Phobius"/>
    </source>
</evidence>
<feature type="compositionally biased region" description="Basic and acidic residues" evidence="1">
    <location>
        <begin position="574"/>
        <end position="603"/>
    </location>
</feature>
<proteinExistence type="predicted"/>
<dbReference type="OrthoDB" id="1651731at2"/>
<comment type="caution">
    <text evidence="3">The sequence shown here is derived from an EMBL/GenBank/DDBJ whole genome shotgun (WGS) entry which is preliminary data.</text>
</comment>
<dbReference type="Proteomes" id="UP000287605">
    <property type="component" value="Unassembled WGS sequence"/>
</dbReference>
<feature type="transmembrane region" description="Helical" evidence="2">
    <location>
        <begin position="379"/>
        <end position="400"/>
    </location>
</feature>
<organism evidence="3 4">
    <name type="scientific">Vagococcus elongatus</name>
    <dbReference type="NCBI Taxonomy" id="180344"/>
    <lineage>
        <taxon>Bacteria</taxon>
        <taxon>Bacillati</taxon>
        <taxon>Bacillota</taxon>
        <taxon>Bacilli</taxon>
        <taxon>Lactobacillales</taxon>
        <taxon>Enterococcaceae</taxon>
        <taxon>Vagococcus</taxon>
    </lineage>
</organism>
<feature type="region of interest" description="Disordered" evidence="1">
    <location>
        <begin position="558"/>
        <end position="712"/>
    </location>
</feature>
<evidence type="ECO:0008006" key="5">
    <source>
        <dbReference type="Google" id="ProtNLM"/>
    </source>
</evidence>